<proteinExistence type="predicted"/>
<dbReference type="RefSeq" id="WP_399657291.1">
    <property type="nucleotide sequence ID" value="NZ_JBITYG010000016.1"/>
</dbReference>
<evidence type="ECO:0000313" key="4">
    <source>
        <dbReference type="Proteomes" id="UP001614394"/>
    </source>
</evidence>
<dbReference type="EMBL" id="JBITYG010000016">
    <property type="protein sequence ID" value="MFI9106092.1"/>
    <property type="molecule type" value="Genomic_DNA"/>
</dbReference>
<evidence type="ECO:0000256" key="1">
    <source>
        <dbReference type="SAM" id="MobiDB-lite"/>
    </source>
</evidence>
<keyword evidence="4" id="KW-1185">Reference proteome</keyword>
<sequence>MKRVFAVDMMHSHADDKAKGKAGVRITKVRSVPTAEAPPAGGSCPPSGVSVYVDKGDAAMGLRAVGLHLRNCGTQTYRLNGYPQLQILDEGHTPVSSVKVLHGGSAITSSSGADGVPQPLVLKPGESAYADLIWRNTYEAGAGDPVNAPYVRVWAKPGAAPMTVIPELDLGSTGKLGVGPWKKDDTIGPATGGSSGRPSAAPPSLTAVPTRP</sequence>
<reference evidence="3 4" key="1">
    <citation type="submission" date="2024-10" db="EMBL/GenBank/DDBJ databases">
        <title>The Natural Products Discovery Center: Release of the First 8490 Sequenced Strains for Exploring Actinobacteria Biosynthetic Diversity.</title>
        <authorList>
            <person name="Kalkreuter E."/>
            <person name="Kautsar S.A."/>
            <person name="Yang D."/>
            <person name="Bader C.D."/>
            <person name="Teijaro C.N."/>
            <person name="Fluegel L."/>
            <person name="Davis C.M."/>
            <person name="Simpson J.R."/>
            <person name="Lauterbach L."/>
            <person name="Steele A.D."/>
            <person name="Gui C."/>
            <person name="Meng S."/>
            <person name="Li G."/>
            <person name="Viehrig K."/>
            <person name="Ye F."/>
            <person name="Su P."/>
            <person name="Kiefer A.F."/>
            <person name="Nichols A."/>
            <person name="Cepeda A.J."/>
            <person name="Yan W."/>
            <person name="Fan B."/>
            <person name="Jiang Y."/>
            <person name="Adhikari A."/>
            <person name="Zheng C.-J."/>
            <person name="Schuster L."/>
            <person name="Cowan T.M."/>
            <person name="Smanski M.J."/>
            <person name="Chevrette M.G."/>
            <person name="De Carvalho L.P.S."/>
            <person name="Shen B."/>
        </authorList>
    </citation>
    <scope>NUCLEOTIDE SEQUENCE [LARGE SCALE GENOMIC DNA]</scope>
    <source>
        <strain evidence="3 4">NPDC053399</strain>
    </source>
</reference>
<protein>
    <submittedName>
        <fullName evidence="3">DUF4232 domain-containing protein</fullName>
    </submittedName>
</protein>
<gene>
    <name evidence="3" type="ORF">ACIGXA_36870</name>
</gene>
<dbReference type="Proteomes" id="UP001614394">
    <property type="component" value="Unassembled WGS sequence"/>
</dbReference>
<organism evidence="3 4">
    <name type="scientific">Streptomyces fildesensis</name>
    <dbReference type="NCBI Taxonomy" id="375757"/>
    <lineage>
        <taxon>Bacteria</taxon>
        <taxon>Bacillati</taxon>
        <taxon>Actinomycetota</taxon>
        <taxon>Actinomycetes</taxon>
        <taxon>Kitasatosporales</taxon>
        <taxon>Streptomycetaceae</taxon>
        <taxon>Streptomyces</taxon>
    </lineage>
</organism>
<dbReference type="Pfam" id="PF14016">
    <property type="entry name" value="DUF4232"/>
    <property type="match status" value="1"/>
</dbReference>
<feature type="region of interest" description="Disordered" evidence="1">
    <location>
        <begin position="175"/>
        <end position="212"/>
    </location>
</feature>
<name>A0ABW8CJW5_9ACTN</name>
<feature type="domain" description="DUF4232" evidence="2">
    <location>
        <begin position="44"/>
        <end position="181"/>
    </location>
</feature>
<evidence type="ECO:0000259" key="2">
    <source>
        <dbReference type="Pfam" id="PF14016"/>
    </source>
</evidence>
<evidence type="ECO:0000313" key="3">
    <source>
        <dbReference type="EMBL" id="MFI9106092.1"/>
    </source>
</evidence>
<comment type="caution">
    <text evidence="3">The sequence shown here is derived from an EMBL/GenBank/DDBJ whole genome shotgun (WGS) entry which is preliminary data.</text>
</comment>
<dbReference type="InterPro" id="IPR025326">
    <property type="entry name" value="DUF4232"/>
</dbReference>
<accession>A0ABW8CJW5</accession>